<dbReference type="Gene3D" id="1.10.510.10">
    <property type="entry name" value="Transferase(Phosphotransferase) domain 1"/>
    <property type="match status" value="1"/>
</dbReference>
<keyword evidence="12" id="KW-0325">Glycoprotein</keyword>
<dbReference type="Pfam" id="PF00954">
    <property type="entry name" value="S_locus_glycop"/>
    <property type="match status" value="1"/>
</dbReference>
<evidence type="ECO:0000256" key="9">
    <source>
        <dbReference type="ARBA" id="ARBA00022989"/>
    </source>
</evidence>
<keyword evidence="3 15" id="KW-0808">Transferase</keyword>
<dbReference type="PROSITE" id="PS50927">
    <property type="entry name" value="BULB_LECTIN"/>
    <property type="match status" value="1"/>
</dbReference>
<evidence type="ECO:0000256" key="6">
    <source>
        <dbReference type="ARBA" id="ARBA00022741"/>
    </source>
</evidence>
<evidence type="ECO:0000256" key="12">
    <source>
        <dbReference type="ARBA" id="ARBA00023180"/>
    </source>
</evidence>
<feature type="binding site" evidence="17">
    <location>
        <position position="575"/>
    </location>
    <ligand>
        <name>ATP</name>
        <dbReference type="ChEBI" id="CHEBI:30616"/>
    </ligand>
</feature>
<keyword evidence="9 18" id="KW-1133">Transmembrane helix</keyword>
<dbReference type="SUPFAM" id="SSF51110">
    <property type="entry name" value="alpha-D-mannose-specific plant lectins"/>
    <property type="match status" value="1"/>
</dbReference>
<dbReference type="SMART" id="SM00220">
    <property type="entry name" value="S_TKc"/>
    <property type="match status" value="1"/>
</dbReference>
<comment type="subcellular location">
    <subcellularLocation>
        <location evidence="1">Membrane</location>
        <topology evidence="1">Single-pass membrane protein</topology>
    </subcellularLocation>
</comment>
<keyword evidence="5" id="KW-0732">Signal</keyword>
<evidence type="ECO:0000259" key="21">
    <source>
        <dbReference type="PROSITE" id="PS50927"/>
    </source>
</evidence>
<comment type="catalytic activity">
    <reaction evidence="14 15">
        <text>L-seryl-[protein] + ATP = O-phospho-L-seryl-[protein] + ADP + H(+)</text>
        <dbReference type="Rhea" id="RHEA:17989"/>
        <dbReference type="Rhea" id="RHEA-COMP:9863"/>
        <dbReference type="Rhea" id="RHEA-COMP:11604"/>
        <dbReference type="ChEBI" id="CHEBI:15378"/>
        <dbReference type="ChEBI" id="CHEBI:29999"/>
        <dbReference type="ChEBI" id="CHEBI:30616"/>
        <dbReference type="ChEBI" id="CHEBI:83421"/>
        <dbReference type="ChEBI" id="CHEBI:456216"/>
        <dbReference type="EC" id="2.7.11.1"/>
    </reaction>
</comment>
<comment type="catalytic activity">
    <reaction evidence="13 15">
        <text>L-threonyl-[protein] + ATP = O-phospho-L-threonyl-[protein] + ADP + H(+)</text>
        <dbReference type="Rhea" id="RHEA:46608"/>
        <dbReference type="Rhea" id="RHEA-COMP:11060"/>
        <dbReference type="Rhea" id="RHEA-COMP:11605"/>
        <dbReference type="ChEBI" id="CHEBI:15378"/>
        <dbReference type="ChEBI" id="CHEBI:30013"/>
        <dbReference type="ChEBI" id="CHEBI:30616"/>
        <dbReference type="ChEBI" id="CHEBI:61977"/>
        <dbReference type="ChEBI" id="CHEBI:456216"/>
        <dbReference type="EC" id="2.7.11.1"/>
    </reaction>
</comment>
<organism evidence="23 24">
    <name type="scientific">Stylosanthes scabra</name>
    <dbReference type="NCBI Taxonomy" id="79078"/>
    <lineage>
        <taxon>Eukaryota</taxon>
        <taxon>Viridiplantae</taxon>
        <taxon>Streptophyta</taxon>
        <taxon>Embryophyta</taxon>
        <taxon>Tracheophyta</taxon>
        <taxon>Spermatophyta</taxon>
        <taxon>Magnoliopsida</taxon>
        <taxon>eudicotyledons</taxon>
        <taxon>Gunneridae</taxon>
        <taxon>Pentapetalae</taxon>
        <taxon>rosids</taxon>
        <taxon>fabids</taxon>
        <taxon>Fabales</taxon>
        <taxon>Fabaceae</taxon>
        <taxon>Papilionoideae</taxon>
        <taxon>50 kb inversion clade</taxon>
        <taxon>dalbergioids sensu lato</taxon>
        <taxon>Dalbergieae</taxon>
        <taxon>Pterocarpus clade</taxon>
        <taxon>Stylosanthes</taxon>
    </lineage>
</organism>
<gene>
    <name evidence="23" type="ORF">PIB30_095613</name>
</gene>
<keyword evidence="2 15" id="KW-0723">Serine/threonine-protein kinase</keyword>
<evidence type="ECO:0000256" key="16">
    <source>
        <dbReference type="PROSITE-ProRule" id="PRU00076"/>
    </source>
</evidence>
<accession>A0ABU6WYI6</accession>
<name>A0ABU6WYI6_9FABA</name>
<dbReference type="SUPFAM" id="SSF56112">
    <property type="entry name" value="Protein kinase-like (PK-like)"/>
    <property type="match status" value="1"/>
</dbReference>
<dbReference type="PANTHER" id="PTHR47974:SF3">
    <property type="entry name" value="RECEPTOR-LIKE SERINE_THREONINE-PROTEIN KINASE"/>
    <property type="match status" value="1"/>
</dbReference>
<dbReference type="Pfam" id="PF00069">
    <property type="entry name" value="Pkinase"/>
    <property type="match status" value="1"/>
</dbReference>
<evidence type="ECO:0000256" key="2">
    <source>
        <dbReference type="ARBA" id="ARBA00022527"/>
    </source>
</evidence>
<evidence type="ECO:0000256" key="7">
    <source>
        <dbReference type="ARBA" id="ARBA00022777"/>
    </source>
</evidence>
<dbReference type="PROSITE" id="PS50011">
    <property type="entry name" value="PROTEIN_KINASE_DOM"/>
    <property type="match status" value="1"/>
</dbReference>
<dbReference type="Proteomes" id="UP001341840">
    <property type="component" value="Unassembled WGS sequence"/>
</dbReference>
<dbReference type="PROSITE" id="PS50026">
    <property type="entry name" value="EGF_3"/>
    <property type="match status" value="1"/>
</dbReference>
<dbReference type="CDD" id="cd00028">
    <property type="entry name" value="B_lectin"/>
    <property type="match status" value="1"/>
</dbReference>
<evidence type="ECO:0000256" key="17">
    <source>
        <dbReference type="PROSITE-ProRule" id="PRU10141"/>
    </source>
</evidence>
<dbReference type="Gene3D" id="3.30.200.20">
    <property type="entry name" value="Phosphorylase Kinase, domain 1"/>
    <property type="match status" value="1"/>
</dbReference>
<dbReference type="InterPro" id="IPR000719">
    <property type="entry name" value="Prot_kinase_dom"/>
</dbReference>
<proteinExistence type="inferred from homology"/>
<evidence type="ECO:0000256" key="15">
    <source>
        <dbReference type="PIRNR" id="PIRNR000641"/>
    </source>
</evidence>
<evidence type="ECO:0000256" key="10">
    <source>
        <dbReference type="ARBA" id="ARBA00023136"/>
    </source>
</evidence>
<dbReference type="InterPro" id="IPR024171">
    <property type="entry name" value="SRK-like_kinase"/>
</dbReference>
<dbReference type="InterPro" id="IPR011009">
    <property type="entry name" value="Kinase-like_dom_sf"/>
</dbReference>
<keyword evidence="11" id="KW-1015">Disulfide bond</keyword>
<dbReference type="PIRSF" id="PIRSF000641">
    <property type="entry name" value="SRK"/>
    <property type="match status" value="1"/>
</dbReference>
<dbReference type="InterPro" id="IPR001480">
    <property type="entry name" value="Bulb-type_lectin_dom"/>
</dbReference>
<evidence type="ECO:0000259" key="19">
    <source>
        <dbReference type="PROSITE" id="PS50011"/>
    </source>
</evidence>
<dbReference type="Gene3D" id="2.90.10.10">
    <property type="entry name" value="Bulb-type lectin domain"/>
    <property type="match status" value="2"/>
</dbReference>
<evidence type="ECO:0000313" key="23">
    <source>
        <dbReference type="EMBL" id="MED6189393.1"/>
    </source>
</evidence>
<dbReference type="PROSITE" id="PS50948">
    <property type="entry name" value="PAN"/>
    <property type="match status" value="1"/>
</dbReference>
<evidence type="ECO:0000259" key="22">
    <source>
        <dbReference type="PROSITE" id="PS50948"/>
    </source>
</evidence>
<dbReference type="EMBL" id="JASCZI010183442">
    <property type="protein sequence ID" value="MED6189393.1"/>
    <property type="molecule type" value="Genomic_DNA"/>
</dbReference>
<dbReference type="InterPro" id="IPR017441">
    <property type="entry name" value="Protein_kinase_ATP_BS"/>
</dbReference>
<comment type="caution">
    <text evidence="16">Lacks conserved residue(s) required for the propagation of feature annotation.</text>
</comment>
<evidence type="ECO:0000313" key="24">
    <source>
        <dbReference type="Proteomes" id="UP001341840"/>
    </source>
</evidence>
<evidence type="ECO:0000256" key="11">
    <source>
        <dbReference type="ARBA" id="ARBA00023157"/>
    </source>
</evidence>
<dbReference type="Pfam" id="PF01453">
    <property type="entry name" value="B_lectin"/>
    <property type="match status" value="1"/>
</dbReference>
<evidence type="ECO:0000259" key="20">
    <source>
        <dbReference type="PROSITE" id="PS50026"/>
    </source>
</evidence>
<keyword evidence="16" id="KW-0245">EGF-like domain</keyword>
<dbReference type="InterPro" id="IPR036426">
    <property type="entry name" value="Bulb-type_lectin_dom_sf"/>
</dbReference>
<dbReference type="InterPro" id="IPR000858">
    <property type="entry name" value="S_locus_glycoprot_dom"/>
</dbReference>
<dbReference type="InterPro" id="IPR003609">
    <property type="entry name" value="Pan_app"/>
</dbReference>
<dbReference type="EC" id="2.7.11.1" evidence="15"/>
<evidence type="ECO:0000256" key="18">
    <source>
        <dbReference type="SAM" id="Phobius"/>
    </source>
</evidence>
<dbReference type="InterPro" id="IPR000742">
    <property type="entry name" value="EGF"/>
</dbReference>
<feature type="domain" description="Protein kinase" evidence="19">
    <location>
        <begin position="546"/>
        <end position="827"/>
    </location>
</feature>
<reference evidence="23 24" key="1">
    <citation type="journal article" date="2023" name="Plants (Basel)">
        <title>Bridging the Gap: Combining Genomics and Transcriptomics Approaches to Understand Stylosanthes scabra, an Orphan Legume from the Brazilian Caatinga.</title>
        <authorList>
            <person name="Ferreira-Neto J.R.C."/>
            <person name="da Silva M.D."/>
            <person name="Binneck E."/>
            <person name="de Melo N.F."/>
            <person name="da Silva R.H."/>
            <person name="de Melo A.L.T.M."/>
            <person name="Pandolfi V."/>
            <person name="Bustamante F.O."/>
            <person name="Brasileiro-Vidal A.C."/>
            <person name="Benko-Iseppon A.M."/>
        </authorList>
    </citation>
    <scope>NUCLEOTIDE SEQUENCE [LARGE SCALE GENOMIC DNA]</scope>
    <source>
        <tissue evidence="23">Leaves</tissue>
    </source>
</reference>
<dbReference type="PROSITE" id="PS00107">
    <property type="entry name" value="PROTEIN_KINASE_ATP"/>
    <property type="match status" value="1"/>
</dbReference>
<keyword evidence="7 15" id="KW-0418">Kinase</keyword>
<feature type="domain" description="Apple" evidence="22">
    <location>
        <begin position="370"/>
        <end position="452"/>
    </location>
</feature>
<dbReference type="CDD" id="cd14066">
    <property type="entry name" value="STKc_IRAK"/>
    <property type="match status" value="1"/>
</dbReference>
<evidence type="ECO:0000256" key="4">
    <source>
        <dbReference type="ARBA" id="ARBA00022692"/>
    </source>
</evidence>
<dbReference type="InterPro" id="IPR008271">
    <property type="entry name" value="Ser/Thr_kinase_AS"/>
</dbReference>
<feature type="domain" description="EGF-like" evidence="20">
    <location>
        <begin position="317"/>
        <end position="355"/>
    </location>
</feature>
<feature type="domain" description="Bulb-type lectin" evidence="21">
    <location>
        <begin position="62"/>
        <end position="184"/>
    </location>
</feature>
<keyword evidence="4 18" id="KW-0812">Transmembrane</keyword>
<evidence type="ECO:0000256" key="1">
    <source>
        <dbReference type="ARBA" id="ARBA00004167"/>
    </source>
</evidence>
<protein>
    <recommendedName>
        <fullName evidence="15">Receptor-like serine/threonine-protein kinase</fullName>
        <ecNumber evidence="15">2.7.11.1</ecNumber>
    </recommendedName>
</protein>
<dbReference type="PROSITE" id="PS00108">
    <property type="entry name" value="PROTEIN_KINASE_ST"/>
    <property type="match status" value="1"/>
</dbReference>
<evidence type="ECO:0000256" key="3">
    <source>
        <dbReference type="ARBA" id="ARBA00022679"/>
    </source>
</evidence>
<dbReference type="CDD" id="cd01098">
    <property type="entry name" value="PAN_AP_plant"/>
    <property type="match status" value="1"/>
</dbReference>
<feature type="transmembrane region" description="Helical" evidence="18">
    <location>
        <begin position="487"/>
        <end position="513"/>
    </location>
</feature>
<dbReference type="SMART" id="SM00108">
    <property type="entry name" value="B_lectin"/>
    <property type="match status" value="1"/>
</dbReference>
<evidence type="ECO:0000256" key="5">
    <source>
        <dbReference type="ARBA" id="ARBA00022729"/>
    </source>
</evidence>
<keyword evidence="8 15" id="KW-0067">ATP-binding</keyword>
<keyword evidence="10 18" id="KW-0472">Membrane</keyword>
<evidence type="ECO:0000256" key="8">
    <source>
        <dbReference type="ARBA" id="ARBA00022840"/>
    </source>
</evidence>
<keyword evidence="6 15" id="KW-0547">Nucleotide-binding</keyword>
<dbReference type="PANTHER" id="PTHR47974">
    <property type="entry name" value="OS07G0415500 PROTEIN"/>
    <property type="match status" value="1"/>
</dbReference>
<comment type="caution">
    <text evidence="23">The sequence shown here is derived from an EMBL/GenBank/DDBJ whole genome shotgun (WGS) entry which is preliminary data.</text>
</comment>
<evidence type="ECO:0000256" key="13">
    <source>
        <dbReference type="ARBA" id="ARBA00047899"/>
    </source>
</evidence>
<evidence type="ECO:0000256" key="14">
    <source>
        <dbReference type="ARBA" id="ARBA00048679"/>
    </source>
</evidence>
<sequence length="832" mass="93722">MMLVAFLYQAHRRRENQICGTNNTFKDSKIVVVPEFLENRSNNTNSSSDLRSIQNYDDALNKGYSTLSVEKPEQDIIVSKNGMFSSGFFKVGDNAFSFGIWFTTTRPASQTTVVWTANRDQPVNGKRSTISLSHSGNLALLDAGQFQTWSSETESFLPTQLRLSDDGNLVLEDSEGDILWQSFDFPTDTLLPGQFLTRSTQLVSSRTESNRSSGFYKLSFNDDNVLSLLYDGPDVSSSYWPPPWESSWQAGRFTYNSSRIAVLDSLGCFTSSDEYTVRTSDYGAVLPRRLTLDHDGNLRVYSQDLASERWYASWQAILDGCSIHGVCGANSVCSFDHRKGRKCSCVPGYKVKNQSDWSYGCESMFAATTCNESEFTFLEMNHAEFYGYDKNYTPNSTFTGCETLCSNDCECKGFQYSYDEASGCFKCYTKTQLLNGENSPRVAGIVTYLKVFKTKSFPAMYGEFFIRDSVCSVEIPREYLKKHVSRFLIFFLWFSAAIGVLEIACIFIVYLLIKSHRGSRIDQHGYQLATVGFRKFSYSELKKATKGFSQEIGRGAGGTVYKALLSDQGIAAVKKLNYAKQGESEFLTEVSIIGRLNHMNLIQMWGYCAEGKHRLLVYEFMKNGSLADNLSSNTLDWSKRYNIALGTARGLAYLHEECLEWILHCDIKPQNILLDSNFQPKVADFGLSKLLNRDDLNNSPNFSMIRGTRGYMAPEWVFNLAITSKVDVYSYGIVLLEMITGKNPTADVQAINGDEQYNGRLVTWVRQKKRESATWVEQIMDSAVGSNYDKNKMEILARVALDCIEEDKDGRPTMSQVVEMLQSHDCDASGVA</sequence>
<keyword evidence="24" id="KW-1185">Reference proteome</keyword>
<comment type="similarity">
    <text evidence="15">Belongs to the protein kinase superfamily. Ser/Thr protein kinase family.</text>
</comment>